<dbReference type="InterPro" id="IPR018550">
    <property type="entry name" value="Lipid-A_deacylase-rel"/>
</dbReference>
<proteinExistence type="predicted"/>
<dbReference type="EMBL" id="WIXK01000014">
    <property type="protein sequence ID" value="MQY44372.1"/>
    <property type="molecule type" value="Genomic_DNA"/>
</dbReference>
<comment type="caution">
    <text evidence="1">The sequence shown here is derived from an EMBL/GenBank/DDBJ whole genome shotgun (WGS) entry which is preliminary data.</text>
</comment>
<evidence type="ECO:0000313" key="1">
    <source>
        <dbReference type="EMBL" id="MQY44372.1"/>
    </source>
</evidence>
<keyword evidence="2" id="KW-1185">Reference proteome</keyword>
<dbReference type="AlphaFoldDB" id="A0A844B1Z6"/>
<reference evidence="1 2" key="1">
    <citation type="submission" date="2019-10" db="EMBL/GenBank/DDBJ databases">
        <title>Epibacterium sp. nov., isolated from seawater.</title>
        <authorList>
            <person name="Zhang X."/>
            <person name="Li N."/>
        </authorList>
    </citation>
    <scope>NUCLEOTIDE SEQUENCE [LARGE SCALE GENOMIC DNA]</scope>
    <source>
        <strain evidence="1 2">SM1969</strain>
    </source>
</reference>
<organism evidence="1 2">
    <name type="scientific">Tritonibacter aquimaris</name>
    <dbReference type="NCBI Taxonomy" id="2663379"/>
    <lineage>
        <taxon>Bacteria</taxon>
        <taxon>Pseudomonadati</taxon>
        <taxon>Pseudomonadota</taxon>
        <taxon>Alphaproteobacteria</taxon>
        <taxon>Rhodobacterales</taxon>
        <taxon>Paracoccaceae</taxon>
        <taxon>Tritonibacter</taxon>
    </lineage>
</organism>
<evidence type="ECO:0008006" key="3">
    <source>
        <dbReference type="Google" id="ProtNLM"/>
    </source>
</evidence>
<evidence type="ECO:0000313" key="2">
    <source>
        <dbReference type="Proteomes" id="UP000436694"/>
    </source>
</evidence>
<sequence>MDGDMLKTIAVAVFLGQAASAGELVLGIGGDDLLDKEGRESIAFLFEYHTEPFYEGRILNLSLMGVVQVDKDNDTFAGFGVHNRTNFGQQQRYFWEASLAVGHYDVGGTSTDHHDGTLFRSSLGLGVHLSERDRLSVTLDHLLDLDMKNKRPGSETIMLRYGVDF</sequence>
<name>A0A844B1Z6_9RHOB</name>
<protein>
    <recommendedName>
        <fullName evidence="3">Lipid A 3-O-deacylase (PagL)</fullName>
    </recommendedName>
</protein>
<dbReference type="Pfam" id="PF09411">
    <property type="entry name" value="PagL"/>
    <property type="match status" value="1"/>
</dbReference>
<dbReference type="Gene3D" id="2.40.160.20">
    <property type="match status" value="1"/>
</dbReference>
<accession>A0A844B1Z6</accession>
<dbReference type="Proteomes" id="UP000436694">
    <property type="component" value="Unassembled WGS sequence"/>
</dbReference>
<gene>
    <name evidence="1" type="ORF">GG681_17150</name>
</gene>